<dbReference type="InterPro" id="IPR032675">
    <property type="entry name" value="LRR_dom_sf"/>
</dbReference>
<keyword evidence="2" id="KW-1185">Reference proteome</keyword>
<sequence length="391" mass="44663">MCHAISDTSTTTSLSGTRNIRDFFNARDAAFDAQTTLAHISLASKWLNAVATPHLYHRPACSEWWPLARTLLARPDLALHVRYLYDYFQDDTFKEWVNDGDFPFPPEIARHFSTSRLARMALGEEVIPDYPPIREAWDFWMWESAESFDMLASLCPNVRHIPMGPIRSPHPFTYSDPRSLMRVELVEIGLSHCKENSVDVNMLAQIATVAPRITCILWESNPKPEALARPLDACPNLRLLVYESLVRRWHSTTSETSYELQETIARYAPNLTSLNIYRLGGMLAAQILRGRESPLSRLSRLKHLEMGLECLVPPRSGSRDPCMRRMLFVDVLPATIRSVRITWPLSKLNRELRPLFRSLIRLASLLPERFPRLQSVTNCGLSPDGVPVEEI</sequence>
<proteinExistence type="predicted"/>
<reference evidence="1" key="1">
    <citation type="journal article" date="2023" name="Mol. Phylogenet. Evol.">
        <title>Genome-scale phylogeny and comparative genomics of the fungal order Sordariales.</title>
        <authorList>
            <person name="Hensen N."/>
            <person name="Bonometti L."/>
            <person name="Westerberg I."/>
            <person name="Brannstrom I.O."/>
            <person name="Guillou S."/>
            <person name="Cros-Aarteil S."/>
            <person name="Calhoun S."/>
            <person name="Haridas S."/>
            <person name="Kuo A."/>
            <person name="Mondo S."/>
            <person name="Pangilinan J."/>
            <person name="Riley R."/>
            <person name="LaButti K."/>
            <person name="Andreopoulos B."/>
            <person name="Lipzen A."/>
            <person name="Chen C."/>
            <person name="Yan M."/>
            <person name="Daum C."/>
            <person name="Ng V."/>
            <person name="Clum A."/>
            <person name="Steindorff A."/>
            <person name="Ohm R.A."/>
            <person name="Martin F."/>
            <person name="Silar P."/>
            <person name="Natvig D.O."/>
            <person name="Lalanne C."/>
            <person name="Gautier V."/>
            <person name="Ament-Velasquez S.L."/>
            <person name="Kruys A."/>
            <person name="Hutchinson M.I."/>
            <person name="Powell A.J."/>
            <person name="Barry K."/>
            <person name="Miller A.N."/>
            <person name="Grigoriev I.V."/>
            <person name="Debuchy R."/>
            <person name="Gladieux P."/>
            <person name="Hiltunen Thoren M."/>
            <person name="Johannesson H."/>
        </authorList>
    </citation>
    <scope>NUCLEOTIDE SEQUENCE</scope>
    <source>
        <strain evidence="1">CBS 359.72</strain>
    </source>
</reference>
<dbReference type="AlphaFoldDB" id="A0AAN7CN68"/>
<organism evidence="1 2">
    <name type="scientific">Corynascus novoguineensis</name>
    <dbReference type="NCBI Taxonomy" id="1126955"/>
    <lineage>
        <taxon>Eukaryota</taxon>
        <taxon>Fungi</taxon>
        <taxon>Dikarya</taxon>
        <taxon>Ascomycota</taxon>
        <taxon>Pezizomycotina</taxon>
        <taxon>Sordariomycetes</taxon>
        <taxon>Sordariomycetidae</taxon>
        <taxon>Sordariales</taxon>
        <taxon>Chaetomiaceae</taxon>
        <taxon>Corynascus</taxon>
    </lineage>
</organism>
<feature type="non-terminal residue" evidence="1">
    <location>
        <position position="391"/>
    </location>
</feature>
<evidence type="ECO:0000313" key="1">
    <source>
        <dbReference type="EMBL" id="KAK4245248.1"/>
    </source>
</evidence>
<name>A0AAN7CN68_9PEZI</name>
<dbReference type="Gene3D" id="3.80.10.10">
    <property type="entry name" value="Ribonuclease Inhibitor"/>
    <property type="match status" value="1"/>
</dbReference>
<reference evidence="1" key="2">
    <citation type="submission" date="2023-05" db="EMBL/GenBank/DDBJ databases">
        <authorList>
            <consortium name="Lawrence Berkeley National Laboratory"/>
            <person name="Steindorff A."/>
            <person name="Hensen N."/>
            <person name="Bonometti L."/>
            <person name="Westerberg I."/>
            <person name="Brannstrom I.O."/>
            <person name="Guillou S."/>
            <person name="Cros-Aarteil S."/>
            <person name="Calhoun S."/>
            <person name="Haridas S."/>
            <person name="Kuo A."/>
            <person name="Mondo S."/>
            <person name="Pangilinan J."/>
            <person name="Riley R."/>
            <person name="Labutti K."/>
            <person name="Andreopoulos B."/>
            <person name="Lipzen A."/>
            <person name="Chen C."/>
            <person name="Yanf M."/>
            <person name="Daum C."/>
            <person name="Ng V."/>
            <person name="Clum A."/>
            <person name="Ohm R."/>
            <person name="Martin F."/>
            <person name="Silar P."/>
            <person name="Natvig D."/>
            <person name="Lalanne C."/>
            <person name="Gautier V."/>
            <person name="Ament-Velasquez S.L."/>
            <person name="Kruys A."/>
            <person name="Hutchinson M.I."/>
            <person name="Powell A.J."/>
            <person name="Barry K."/>
            <person name="Miller A.N."/>
            <person name="Grigoriev I.V."/>
            <person name="Debuchy R."/>
            <person name="Gladieux P."/>
            <person name="Thoren M.H."/>
            <person name="Johannesson H."/>
        </authorList>
    </citation>
    <scope>NUCLEOTIDE SEQUENCE</scope>
    <source>
        <strain evidence="1">CBS 359.72</strain>
    </source>
</reference>
<dbReference type="EMBL" id="MU857706">
    <property type="protein sequence ID" value="KAK4245248.1"/>
    <property type="molecule type" value="Genomic_DNA"/>
</dbReference>
<evidence type="ECO:0000313" key="2">
    <source>
        <dbReference type="Proteomes" id="UP001303647"/>
    </source>
</evidence>
<protein>
    <submittedName>
        <fullName evidence="1">Uncharacterized protein</fullName>
    </submittedName>
</protein>
<accession>A0AAN7CN68</accession>
<gene>
    <name evidence="1" type="ORF">C7999DRAFT_34366</name>
</gene>
<dbReference type="Proteomes" id="UP001303647">
    <property type="component" value="Unassembled WGS sequence"/>
</dbReference>
<comment type="caution">
    <text evidence="1">The sequence shown here is derived from an EMBL/GenBank/DDBJ whole genome shotgun (WGS) entry which is preliminary data.</text>
</comment>